<evidence type="ECO:0000313" key="6">
    <source>
        <dbReference type="Proteomes" id="UP000095281"/>
    </source>
</evidence>
<dbReference type="AlphaFoldDB" id="A0A1I8BQ50"/>
<dbReference type="Gene3D" id="2.120.10.80">
    <property type="entry name" value="Kelch-type beta propeller"/>
    <property type="match status" value="1"/>
</dbReference>
<dbReference type="InterPro" id="IPR001202">
    <property type="entry name" value="WW_dom"/>
</dbReference>
<accession>A0A1I8BQ50</accession>
<proteinExistence type="predicted"/>
<name>A0A1I8BQ50_MELHA</name>
<dbReference type="InterPro" id="IPR052125">
    <property type="entry name" value="KLHDC10"/>
</dbReference>
<dbReference type="SUPFAM" id="SSF51045">
    <property type="entry name" value="WW domain"/>
    <property type="match status" value="1"/>
</dbReference>
<sequence>MVQQKQQFKAISLELLVDIFKAVSGYPNIFMKEFEKINDSMNTSKQRFVLKIRFTENLLISSSIVNIFCKEVLQKRKTIIIFKQKEMADKINELEQNLKEIRQAKVQAQQKVAQLNEQEQHLEDQLKEEKKLRQLNPNDGLGLLPVGWEKIFNSSNGLTSFINHNDSTTTCYDPRLSQTSAVDLRDLNFVKQQNYLINQQQSSCRSYGQVVDMVRSGPVLSQTIQGSDAPCRSSQDQSVLHYQSSSSIQQSIGGGKMRPTIKDLKNSGNKDEEFRCDLPGCTMICKTGRGLEIHKAKHQHHHQLLTKQQLLNDVWRFNLNKLTWKRLKTNLPVPVYFHSSALTPDGCVYVFGGCVDEDPLSQTRVNCLQRFWLKPPSLRYFASNALIENMDINQKRRIFNNSNIKLSNSETLISPIFKASVAA</sequence>
<organism evidence="6 7">
    <name type="scientific">Meloidogyne hapla</name>
    <name type="common">Root-knot nematode worm</name>
    <dbReference type="NCBI Taxonomy" id="6305"/>
    <lineage>
        <taxon>Eukaryota</taxon>
        <taxon>Metazoa</taxon>
        <taxon>Ecdysozoa</taxon>
        <taxon>Nematoda</taxon>
        <taxon>Chromadorea</taxon>
        <taxon>Rhabditida</taxon>
        <taxon>Tylenchina</taxon>
        <taxon>Tylenchomorpha</taxon>
        <taxon>Tylenchoidea</taxon>
        <taxon>Meloidogynidae</taxon>
        <taxon>Meloidogyninae</taxon>
        <taxon>Meloidogyne</taxon>
    </lineage>
</organism>
<dbReference type="InterPro" id="IPR036020">
    <property type="entry name" value="WW_dom_sf"/>
</dbReference>
<dbReference type="PANTHER" id="PTHR46428">
    <property type="entry name" value="KELCH DOMAIN-CONTAINING PROTEIN 10"/>
    <property type="match status" value="1"/>
</dbReference>
<feature type="coiled-coil region" evidence="3">
    <location>
        <begin position="84"/>
        <end position="135"/>
    </location>
</feature>
<keyword evidence="3" id="KW-0175">Coiled coil</keyword>
<evidence type="ECO:0000256" key="4">
    <source>
        <dbReference type="SAM" id="MobiDB-lite"/>
    </source>
</evidence>
<evidence type="ECO:0000256" key="3">
    <source>
        <dbReference type="SAM" id="Coils"/>
    </source>
</evidence>
<evidence type="ECO:0000256" key="2">
    <source>
        <dbReference type="ARBA" id="ARBA00022737"/>
    </source>
</evidence>
<feature type="domain" description="WW" evidence="5">
    <location>
        <begin position="142"/>
        <end position="176"/>
    </location>
</feature>
<keyword evidence="1" id="KW-0880">Kelch repeat</keyword>
<keyword evidence="6" id="KW-1185">Reference proteome</keyword>
<dbReference type="GO" id="GO:0032874">
    <property type="term" value="P:positive regulation of stress-activated MAPK cascade"/>
    <property type="evidence" value="ECO:0007669"/>
    <property type="project" value="TreeGrafter"/>
</dbReference>
<dbReference type="WBParaSite" id="MhA1_Contig41.frz3.gene23">
    <property type="protein sequence ID" value="MhA1_Contig41.frz3.gene23"/>
    <property type="gene ID" value="MhA1_Contig41.frz3.gene23"/>
</dbReference>
<evidence type="ECO:0000313" key="7">
    <source>
        <dbReference type="WBParaSite" id="MhA1_Contig41.frz3.gene23"/>
    </source>
</evidence>
<dbReference type="PROSITE" id="PS50020">
    <property type="entry name" value="WW_DOMAIN_2"/>
    <property type="match status" value="1"/>
</dbReference>
<keyword evidence="2" id="KW-0677">Repeat</keyword>
<protein>
    <submittedName>
        <fullName evidence="7">WW domain-containing protein</fullName>
    </submittedName>
</protein>
<evidence type="ECO:0000256" key="1">
    <source>
        <dbReference type="ARBA" id="ARBA00022441"/>
    </source>
</evidence>
<dbReference type="SUPFAM" id="SSF117281">
    <property type="entry name" value="Kelch motif"/>
    <property type="match status" value="1"/>
</dbReference>
<dbReference type="InterPro" id="IPR015915">
    <property type="entry name" value="Kelch-typ_b-propeller"/>
</dbReference>
<feature type="compositionally biased region" description="Basic and acidic residues" evidence="4">
    <location>
        <begin position="260"/>
        <end position="269"/>
    </location>
</feature>
<evidence type="ECO:0000259" key="5">
    <source>
        <dbReference type="PROSITE" id="PS50020"/>
    </source>
</evidence>
<dbReference type="Proteomes" id="UP000095281">
    <property type="component" value="Unplaced"/>
</dbReference>
<feature type="region of interest" description="Disordered" evidence="4">
    <location>
        <begin position="249"/>
        <end position="269"/>
    </location>
</feature>
<reference evidence="7" key="1">
    <citation type="submission" date="2016-11" db="UniProtKB">
        <authorList>
            <consortium name="WormBaseParasite"/>
        </authorList>
    </citation>
    <scope>IDENTIFICATION</scope>
</reference>
<dbReference type="Gene3D" id="2.20.70.10">
    <property type="match status" value="1"/>
</dbReference>
<dbReference type="PANTHER" id="PTHR46428:SF1">
    <property type="entry name" value="KELCH DOMAIN-CONTAINING PROTEIN 10"/>
    <property type="match status" value="1"/>
</dbReference>